<evidence type="ECO:0000313" key="2">
    <source>
        <dbReference type="EMBL" id="ANP43269.1"/>
    </source>
</evidence>
<dbReference type="PROSITE" id="PS51257">
    <property type="entry name" value="PROKAR_LIPOPROTEIN"/>
    <property type="match status" value="1"/>
</dbReference>
<evidence type="ECO:0000256" key="1">
    <source>
        <dbReference type="SAM" id="SignalP"/>
    </source>
</evidence>
<reference evidence="2 3" key="1">
    <citation type="journal article" date="2016" name="ISME J.">
        <title>Global occurrence and heterogeneity of the Roseobacter-clade species Ruegeria mobilis.</title>
        <authorList>
            <person name="Sonnenschein E."/>
            <person name="Gram L."/>
        </authorList>
    </citation>
    <scope>NUCLEOTIDE SEQUENCE [LARGE SCALE GENOMIC DNA]</scope>
    <source>
        <strain evidence="2 3">F1926</strain>
        <plasmid evidence="2 3">unnamed1</plasmid>
    </source>
</reference>
<evidence type="ECO:0008006" key="4">
    <source>
        <dbReference type="Google" id="ProtNLM"/>
    </source>
</evidence>
<sequence>MTKVWAALMAMLALTGCWKEAPTQANLSMASYSYSPVLVTEAKVEGLKIPFNTTVVTGEAEDANIPRNLGAYTLSWSAGNKDTIAVSAKWVELLTDRAWEASLEVSPDDLMRNSLNTASITLIFGPNGQFVAGTDPSDTGSGKDLASECGTRTPTQDRDISAEVDAHALLAEALRFDYPPVPDQTTCPEPAS</sequence>
<feature type="chain" id="PRO_5008518544" description="Lipoprotein" evidence="1">
    <location>
        <begin position="22"/>
        <end position="192"/>
    </location>
</feature>
<dbReference type="RefSeq" id="WP_005613826.1">
    <property type="nucleotide sequence ID" value="NZ_CP015231.1"/>
</dbReference>
<evidence type="ECO:0000313" key="3">
    <source>
        <dbReference type="Proteomes" id="UP000013243"/>
    </source>
</evidence>
<geneLocation type="plasmid" evidence="2 3">
    <name>unnamed1</name>
</geneLocation>
<dbReference type="KEGG" id="rmb:K529_021165"/>
<dbReference type="EMBL" id="CP015231">
    <property type="protein sequence ID" value="ANP43269.1"/>
    <property type="molecule type" value="Genomic_DNA"/>
</dbReference>
<protein>
    <recommendedName>
        <fullName evidence="4">Lipoprotein</fullName>
    </recommendedName>
</protein>
<keyword evidence="1" id="KW-0732">Signal</keyword>
<dbReference type="GeneID" id="28252402"/>
<keyword evidence="2" id="KW-0614">Plasmid</keyword>
<accession>A0A1B1A9N8</accession>
<dbReference type="Proteomes" id="UP000013243">
    <property type="component" value="Plasmid unnamed1"/>
</dbReference>
<gene>
    <name evidence="2" type="ORF">K529_021165</name>
</gene>
<dbReference type="OrthoDB" id="7869516at2"/>
<feature type="signal peptide" evidence="1">
    <location>
        <begin position="1"/>
        <end position="21"/>
    </location>
</feature>
<organism evidence="2 3">
    <name type="scientific">Tritonibacter mobilis F1926</name>
    <dbReference type="NCBI Taxonomy" id="1265309"/>
    <lineage>
        <taxon>Bacteria</taxon>
        <taxon>Pseudomonadati</taxon>
        <taxon>Pseudomonadota</taxon>
        <taxon>Alphaproteobacteria</taxon>
        <taxon>Rhodobacterales</taxon>
        <taxon>Paracoccaceae</taxon>
        <taxon>Tritonibacter</taxon>
    </lineage>
</organism>
<proteinExistence type="predicted"/>
<dbReference type="AlphaFoldDB" id="A0A1B1A9N8"/>
<name>A0A1B1A9N8_9RHOB</name>